<proteinExistence type="predicted"/>
<dbReference type="SMART" id="SM00752">
    <property type="entry name" value="HTTM"/>
    <property type="match status" value="1"/>
</dbReference>
<evidence type="ECO:0000256" key="1">
    <source>
        <dbReference type="ARBA" id="ARBA00004127"/>
    </source>
</evidence>
<keyword evidence="2 7" id="KW-0812">Transmembrane</keyword>
<feature type="transmembrane region" description="Helical" evidence="7">
    <location>
        <begin position="12"/>
        <end position="33"/>
    </location>
</feature>
<dbReference type="Pfam" id="PF05090">
    <property type="entry name" value="HTTM"/>
    <property type="match status" value="1"/>
</dbReference>
<keyword evidence="6" id="KW-0456">Lyase</keyword>
<dbReference type="Proteomes" id="UP000634134">
    <property type="component" value="Unassembled WGS sequence"/>
</dbReference>
<feature type="transmembrane region" description="Helical" evidence="7">
    <location>
        <begin position="295"/>
        <end position="314"/>
    </location>
</feature>
<dbReference type="InterPro" id="IPR053935">
    <property type="entry name" value="VKGC_lumenal_dom"/>
</dbReference>
<keyword evidence="4 7" id="KW-0472">Membrane</keyword>
<feature type="transmembrane region" description="Helical" evidence="7">
    <location>
        <begin position="143"/>
        <end position="163"/>
    </location>
</feature>
<keyword evidence="5" id="KW-1015">Disulfide bond</keyword>
<evidence type="ECO:0000256" key="4">
    <source>
        <dbReference type="ARBA" id="ARBA00023136"/>
    </source>
</evidence>
<evidence type="ECO:0000256" key="2">
    <source>
        <dbReference type="ARBA" id="ARBA00022692"/>
    </source>
</evidence>
<dbReference type="Pfam" id="PF22777">
    <property type="entry name" value="VKGC_lumenal_dom"/>
    <property type="match status" value="1"/>
</dbReference>
<evidence type="ECO:0000256" key="3">
    <source>
        <dbReference type="ARBA" id="ARBA00022989"/>
    </source>
</evidence>
<dbReference type="EMBL" id="JACYGY010000001">
    <property type="protein sequence ID" value="MBE9461866.1"/>
    <property type="molecule type" value="Genomic_DNA"/>
</dbReference>
<comment type="caution">
    <text evidence="9">The sequence shown here is derived from an EMBL/GenBank/DDBJ whole genome shotgun (WGS) entry which is preliminary data.</text>
</comment>
<comment type="subcellular location">
    <subcellularLocation>
        <location evidence="1">Endomembrane system</location>
        <topology evidence="1">Multi-pass membrane protein</topology>
    </subcellularLocation>
</comment>
<protein>
    <submittedName>
        <fullName evidence="9">HTTM domain-containing protein</fullName>
    </submittedName>
</protein>
<sequence length="449" mass="52521">MLKILRSYTAAAPLAVFRIAFGTMLFLSIVRFWSKGWIGQLYIQPRYFFPFYGFEFIKPLGEYTYFLFTICAISAFLVALGLFYRFASIGLFLSFTYIELIDKSTYLNHYYFVSIVSFMLIFLPAHAYFSIDAYRNKNIQASLIPAWCIFSIKVMVCILYFYAGLAKLNSDWLLNALPLRIWLPAKNDMPVIGFLFNYEWIAYVFSWFGCFYDLSIPFFLWNKKTRPYAFVAVVIFHGLTALLFPIGMFPYIMIVTALIFFSGQFHQNIISRLASLLNLPVSFLSNDKKYTPNKLTINSIIFTFSIFFLIQLTLPFRYLLYPGELFWTEEGYRFSWRVMLMEKAGYTQFQIKDKTGKSLIVNNNLFLTTLQEKAMSTQPDMILQYAHILRDYYSRHGFTNPEVYVDSYVALNGRLGRPLINPDVNLAAETESFQHKSWITHFDNEIKGF</sequence>
<keyword evidence="10" id="KW-1185">Reference proteome</keyword>
<feature type="transmembrane region" description="Helical" evidence="7">
    <location>
        <begin position="228"/>
        <end position="261"/>
    </location>
</feature>
<evidence type="ECO:0000256" key="6">
    <source>
        <dbReference type="ARBA" id="ARBA00023239"/>
    </source>
</evidence>
<keyword evidence="3 7" id="KW-1133">Transmembrane helix</keyword>
<dbReference type="PANTHER" id="PTHR12639">
    <property type="entry name" value="VITAMIN K-DEPENDENT GAMMA-CARBOXYLASE"/>
    <property type="match status" value="1"/>
</dbReference>
<evidence type="ECO:0000259" key="8">
    <source>
        <dbReference type="SMART" id="SM00752"/>
    </source>
</evidence>
<dbReference type="PANTHER" id="PTHR12639:SF7">
    <property type="entry name" value="HTTM DOMAIN-CONTAINING PROTEIN"/>
    <property type="match status" value="1"/>
</dbReference>
<gene>
    <name evidence="9" type="ORF">IEE83_08220</name>
</gene>
<feature type="transmembrane region" description="Helical" evidence="7">
    <location>
        <begin position="110"/>
        <end position="131"/>
    </location>
</feature>
<reference evidence="10" key="1">
    <citation type="submission" date="2023-07" db="EMBL/GenBank/DDBJ databases">
        <title>Dyadobacter sp. nov 'subterranea' isolated from contaminted grondwater.</title>
        <authorList>
            <person name="Szabo I."/>
            <person name="Al-Omari J."/>
            <person name="Szerdahelyi S.G."/>
            <person name="Rado J."/>
        </authorList>
    </citation>
    <scope>NUCLEOTIDE SEQUENCE [LARGE SCALE GENOMIC DNA]</scope>
    <source>
        <strain evidence="10">UP-52</strain>
    </source>
</reference>
<feature type="domain" description="HTTM-like" evidence="8">
    <location>
        <begin position="6"/>
        <end position="265"/>
    </location>
</feature>
<dbReference type="RefSeq" id="WP_194120115.1">
    <property type="nucleotide sequence ID" value="NZ_JACYGY010000001.1"/>
</dbReference>
<evidence type="ECO:0000256" key="7">
    <source>
        <dbReference type="SAM" id="Phobius"/>
    </source>
</evidence>
<dbReference type="InterPro" id="IPR011020">
    <property type="entry name" value="HTTM-like"/>
</dbReference>
<name>A0ABR9WA90_9BACT</name>
<accession>A0ABR9WA90</accession>
<feature type="transmembrane region" description="Helical" evidence="7">
    <location>
        <begin position="65"/>
        <end position="98"/>
    </location>
</feature>
<evidence type="ECO:0000256" key="5">
    <source>
        <dbReference type="ARBA" id="ARBA00023157"/>
    </source>
</evidence>
<evidence type="ECO:0000313" key="9">
    <source>
        <dbReference type="EMBL" id="MBE9461866.1"/>
    </source>
</evidence>
<dbReference type="InterPro" id="IPR053934">
    <property type="entry name" value="HTTM_dom"/>
</dbReference>
<feature type="transmembrane region" description="Helical" evidence="7">
    <location>
        <begin position="200"/>
        <end position="221"/>
    </location>
</feature>
<dbReference type="InterPro" id="IPR007782">
    <property type="entry name" value="VKG_COase"/>
</dbReference>
<evidence type="ECO:0000313" key="10">
    <source>
        <dbReference type="Proteomes" id="UP000634134"/>
    </source>
</evidence>
<organism evidence="9 10">
    <name type="scientific">Dyadobacter subterraneus</name>
    <dbReference type="NCBI Taxonomy" id="2773304"/>
    <lineage>
        <taxon>Bacteria</taxon>
        <taxon>Pseudomonadati</taxon>
        <taxon>Bacteroidota</taxon>
        <taxon>Cytophagia</taxon>
        <taxon>Cytophagales</taxon>
        <taxon>Spirosomataceae</taxon>
        <taxon>Dyadobacter</taxon>
    </lineage>
</organism>